<reference evidence="1" key="1">
    <citation type="submission" date="2021-01" db="EMBL/GenBank/DDBJ databases">
        <title>Description of Breznakiella homolactica.</title>
        <authorList>
            <person name="Song Y."/>
            <person name="Brune A."/>
        </authorList>
    </citation>
    <scope>NUCLEOTIDE SEQUENCE</scope>
    <source>
        <strain evidence="1">RmG30</strain>
    </source>
</reference>
<sequence length="108" mass="12516">MNPDQQSETDEVTYGESDVRLLEESLNSMESELHEKYCRIGKEILETVENENRNISTLVDMIIETRRRLASARQEKKCPSCLSFNDRDSLFCKRCGKPLTGDNKEKLQ</sequence>
<protein>
    <recommendedName>
        <fullName evidence="3">Zinc ribbon domain-containing protein</fullName>
    </recommendedName>
</protein>
<dbReference type="AlphaFoldDB" id="A0A7T7XR86"/>
<evidence type="ECO:0000313" key="1">
    <source>
        <dbReference type="EMBL" id="QQO10974.1"/>
    </source>
</evidence>
<evidence type="ECO:0000313" key="2">
    <source>
        <dbReference type="Proteomes" id="UP000595917"/>
    </source>
</evidence>
<organism evidence="1 2">
    <name type="scientific">Breznakiella homolactica</name>
    <dbReference type="NCBI Taxonomy" id="2798577"/>
    <lineage>
        <taxon>Bacteria</taxon>
        <taxon>Pseudomonadati</taxon>
        <taxon>Spirochaetota</taxon>
        <taxon>Spirochaetia</taxon>
        <taxon>Spirochaetales</taxon>
        <taxon>Breznakiellaceae</taxon>
        <taxon>Breznakiella</taxon>
    </lineage>
</organism>
<dbReference type="Proteomes" id="UP000595917">
    <property type="component" value="Chromosome"/>
</dbReference>
<gene>
    <name evidence="1" type="ORF">JFL75_08665</name>
</gene>
<proteinExistence type="predicted"/>
<accession>A0A7T7XR86</accession>
<dbReference type="RefSeq" id="WP_215628279.1">
    <property type="nucleotide sequence ID" value="NZ_CP067089.2"/>
</dbReference>
<evidence type="ECO:0008006" key="3">
    <source>
        <dbReference type="Google" id="ProtNLM"/>
    </source>
</evidence>
<dbReference type="EMBL" id="CP067089">
    <property type="protein sequence ID" value="QQO10974.1"/>
    <property type="molecule type" value="Genomic_DNA"/>
</dbReference>
<keyword evidence="2" id="KW-1185">Reference proteome</keyword>
<dbReference type="KEGG" id="bhc:JFL75_08665"/>
<name>A0A7T7XR86_9SPIR</name>